<dbReference type="EMBL" id="NXIB02000023">
    <property type="protein sequence ID" value="PHX56325.1"/>
    <property type="molecule type" value="Genomic_DNA"/>
</dbReference>
<dbReference type="InterPro" id="IPR041129">
    <property type="entry name" value="CdiI_2"/>
</dbReference>
<evidence type="ECO:0000313" key="3">
    <source>
        <dbReference type="Proteomes" id="UP000226442"/>
    </source>
</evidence>
<gene>
    <name evidence="2" type="ORF">CP500_005940</name>
</gene>
<dbReference type="AlphaFoldDB" id="A0A2G4F3L5"/>
<dbReference type="CDD" id="cd20687">
    <property type="entry name" value="CdiI_Ykris-like"/>
    <property type="match status" value="1"/>
</dbReference>
<keyword evidence="3" id="KW-1185">Reference proteome</keyword>
<sequence length="100" mass="11515">MNNQFPNLTQFFSSYFHQDWPLEASNASEVVKNYRHSESPESVEAALAELNKLLEMSIAPADLETFILEELGCYYNPEADNQTVTEWLQSVQHYLKNLAN</sequence>
<evidence type="ECO:0000313" key="2">
    <source>
        <dbReference type="EMBL" id="PHX56325.1"/>
    </source>
</evidence>
<accession>A0A2G4F3L5</accession>
<feature type="domain" description="CdiI immunity protein" evidence="1">
    <location>
        <begin position="4"/>
        <end position="93"/>
    </location>
</feature>
<comment type="caution">
    <text evidence="2">The sequence shown here is derived from an EMBL/GenBank/DDBJ whole genome shotgun (WGS) entry which is preliminary data.</text>
</comment>
<protein>
    <recommendedName>
        <fullName evidence="1">CdiI immunity protein domain-containing protein</fullName>
    </recommendedName>
</protein>
<organism evidence="2 3">
    <name type="scientific">Tychonema bourrellyi FEM_GT703</name>
    <dbReference type="NCBI Taxonomy" id="2040638"/>
    <lineage>
        <taxon>Bacteria</taxon>
        <taxon>Bacillati</taxon>
        <taxon>Cyanobacteriota</taxon>
        <taxon>Cyanophyceae</taxon>
        <taxon>Oscillatoriophycideae</taxon>
        <taxon>Oscillatoriales</taxon>
        <taxon>Microcoleaceae</taxon>
        <taxon>Tychonema</taxon>
    </lineage>
</organism>
<proteinExistence type="predicted"/>
<dbReference type="Proteomes" id="UP000226442">
    <property type="component" value="Unassembled WGS sequence"/>
</dbReference>
<reference evidence="2" key="1">
    <citation type="submission" date="2017-10" db="EMBL/GenBank/DDBJ databases">
        <title>Draft genome sequence of the planktic cyanobacteria Tychonema bourrellyi isolated from alpine lentic freshwater.</title>
        <authorList>
            <person name="Tett A."/>
            <person name="Armanini F."/>
            <person name="Asnicar F."/>
            <person name="Boscaini A."/>
            <person name="Pasolli E."/>
            <person name="Zolfo M."/>
            <person name="Donati C."/>
            <person name="Salmaso N."/>
            <person name="Segata N."/>
        </authorList>
    </citation>
    <scope>NUCLEOTIDE SEQUENCE</scope>
    <source>
        <strain evidence="2">FEM_GT703</strain>
    </source>
</reference>
<name>A0A2G4F3L5_9CYAN</name>
<dbReference type="RefSeq" id="WP_096830064.1">
    <property type="nucleotide sequence ID" value="NZ_NXIB02000023.1"/>
</dbReference>
<dbReference type="OrthoDB" id="3786912at2"/>
<dbReference type="Pfam" id="PF18593">
    <property type="entry name" value="CdiI_2"/>
    <property type="match status" value="1"/>
</dbReference>
<evidence type="ECO:0000259" key="1">
    <source>
        <dbReference type="Pfam" id="PF18593"/>
    </source>
</evidence>